<protein>
    <submittedName>
        <fullName evidence="2">Uncharacterized protein</fullName>
    </submittedName>
</protein>
<dbReference type="EMBL" id="CP047650">
    <property type="protein sequence ID" value="QHI99938.1"/>
    <property type="molecule type" value="Genomic_DNA"/>
</dbReference>
<feature type="region of interest" description="Disordered" evidence="1">
    <location>
        <begin position="46"/>
        <end position="66"/>
    </location>
</feature>
<evidence type="ECO:0000256" key="1">
    <source>
        <dbReference type="SAM" id="MobiDB-lite"/>
    </source>
</evidence>
<evidence type="ECO:0000313" key="2">
    <source>
        <dbReference type="EMBL" id="QHI99938.1"/>
    </source>
</evidence>
<feature type="region of interest" description="Disordered" evidence="1">
    <location>
        <begin position="1"/>
        <end position="31"/>
    </location>
</feature>
<dbReference type="Proteomes" id="UP000464787">
    <property type="component" value="Chromosome"/>
</dbReference>
<accession>A0A857JB23</accession>
<organism evidence="2 3">
    <name type="scientific">Xylophilus rhododendri</name>
    <dbReference type="NCBI Taxonomy" id="2697032"/>
    <lineage>
        <taxon>Bacteria</taxon>
        <taxon>Pseudomonadati</taxon>
        <taxon>Pseudomonadota</taxon>
        <taxon>Betaproteobacteria</taxon>
        <taxon>Burkholderiales</taxon>
        <taxon>Xylophilus</taxon>
    </lineage>
</organism>
<dbReference type="AlphaFoldDB" id="A0A857JB23"/>
<dbReference type="KEGG" id="xyk:GT347_19315"/>
<gene>
    <name evidence="2" type="ORF">GT347_19315</name>
</gene>
<proteinExistence type="predicted"/>
<keyword evidence="3" id="KW-1185">Reference proteome</keyword>
<reference evidence="2 3" key="1">
    <citation type="submission" date="2020-01" db="EMBL/GenBank/DDBJ databases">
        <title>Genome sequencing of strain KACC 21265.</title>
        <authorList>
            <person name="Heo J."/>
            <person name="Kim S.-J."/>
            <person name="Kim J.-S."/>
            <person name="Hong S.-B."/>
            <person name="Kwon S.-W."/>
        </authorList>
    </citation>
    <scope>NUCLEOTIDE SEQUENCE [LARGE SCALE GENOMIC DNA]</scope>
    <source>
        <strain evidence="2 3">KACC 21265</strain>
    </source>
</reference>
<evidence type="ECO:0000313" key="3">
    <source>
        <dbReference type="Proteomes" id="UP000464787"/>
    </source>
</evidence>
<sequence length="231" mass="26827">MPFAIIPAAGPVRPAPPPLPPAQPDTRRHPGMHRDLDAVARLPVPPGPDGLPLWDQPGAGAEPSRVRNRRISLRPWSPNLTPHWRIGEKTAGQWLDDFGRVLWQVRLRMQPRRGEAKRIWRRAVRLLGGPRTRAAQQFMWRARMIGRFQLGLAHFQRQALNRFARVDGEIVREQVEKFRLEALRVMAEGRYPLDPWRAGLMKTIECQIVTRTCYTKPFYWLWAKLWTAFKC</sequence>
<feature type="compositionally biased region" description="Pro residues" evidence="1">
    <location>
        <begin position="13"/>
        <end position="23"/>
    </location>
</feature>
<dbReference type="RefSeq" id="WP_160553749.1">
    <property type="nucleotide sequence ID" value="NZ_CP047650.1"/>
</dbReference>
<name>A0A857JB23_9BURK</name>